<proteinExistence type="predicted"/>
<evidence type="ECO:0000256" key="2">
    <source>
        <dbReference type="SAM" id="SignalP"/>
    </source>
</evidence>
<keyword evidence="4" id="KW-1185">Reference proteome</keyword>
<gene>
    <name evidence="3" type="ORF">Aph01nite_70660</name>
</gene>
<dbReference type="AlphaFoldDB" id="A0A919UNQ5"/>
<feature type="signal peptide" evidence="2">
    <location>
        <begin position="1"/>
        <end position="25"/>
    </location>
</feature>
<dbReference type="Proteomes" id="UP000640052">
    <property type="component" value="Unassembled WGS sequence"/>
</dbReference>
<feature type="chain" id="PRO_5037870103" description="Secreted protein" evidence="2">
    <location>
        <begin position="26"/>
        <end position="153"/>
    </location>
</feature>
<evidence type="ECO:0008006" key="5">
    <source>
        <dbReference type="Google" id="ProtNLM"/>
    </source>
</evidence>
<dbReference type="RefSeq" id="WP_204045370.1">
    <property type="nucleotide sequence ID" value="NZ_BOOA01000093.1"/>
</dbReference>
<name>A0A919UNQ5_9ACTN</name>
<accession>A0A919UNQ5</accession>
<dbReference type="EMBL" id="BOOA01000093">
    <property type="protein sequence ID" value="GIH28756.1"/>
    <property type="molecule type" value="Genomic_DNA"/>
</dbReference>
<keyword evidence="2" id="KW-0732">Signal</keyword>
<sequence>MIAFLRVFAVVAVVLGSAACGGADAVPTGAQPTGGQRQALSECLREHGVTPAPRPSGSPFPRPSGGRGGPGGFAANPEAREAMEACRALLPSGGPGQWGGRDGSALNAFRTCMKDNGVEQVRGMADLDQADPKVAKALEKCRPLLPERPSPTT</sequence>
<dbReference type="PROSITE" id="PS51257">
    <property type="entry name" value="PROKAR_LIPOPROTEIN"/>
    <property type="match status" value="1"/>
</dbReference>
<evidence type="ECO:0000313" key="4">
    <source>
        <dbReference type="Proteomes" id="UP000640052"/>
    </source>
</evidence>
<feature type="compositionally biased region" description="Pro residues" evidence="1">
    <location>
        <begin position="52"/>
        <end position="62"/>
    </location>
</feature>
<protein>
    <recommendedName>
        <fullName evidence="5">Secreted protein</fullName>
    </recommendedName>
</protein>
<organism evidence="3 4">
    <name type="scientific">Acrocarpospora phusangensis</name>
    <dbReference type="NCBI Taxonomy" id="1070424"/>
    <lineage>
        <taxon>Bacteria</taxon>
        <taxon>Bacillati</taxon>
        <taxon>Actinomycetota</taxon>
        <taxon>Actinomycetes</taxon>
        <taxon>Streptosporangiales</taxon>
        <taxon>Streptosporangiaceae</taxon>
        <taxon>Acrocarpospora</taxon>
    </lineage>
</organism>
<reference evidence="3" key="1">
    <citation type="submission" date="2021-01" db="EMBL/GenBank/DDBJ databases">
        <title>Whole genome shotgun sequence of Acrocarpospora phusangensis NBRC 108782.</title>
        <authorList>
            <person name="Komaki H."/>
            <person name="Tamura T."/>
        </authorList>
    </citation>
    <scope>NUCLEOTIDE SEQUENCE</scope>
    <source>
        <strain evidence="3">NBRC 108782</strain>
    </source>
</reference>
<feature type="region of interest" description="Disordered" evidence="1">
    <location>
        <begin position="45"/>
        <end position="78"/>
    </location>
</feature>
<comment type="caution">
    <text evidence="3">The sequence shown here is derived from an EMBL/GenBank/DDBJ whole genome shotgun (WGS) entry which is preliminary data.</text>
</comment>
<evidence type="ECO:0000313" key="3">
    <source>
        <dbReference type="EMBL" id="GIH28756.1"/>
    </source>
</evidence>
<evidence type="ECO:0000256" key="1">
    <source>
        <dbReference type="SAM" id="MobiDB-lite"/>
    </source>
</evidence>